<dbReference type="EMBL" id="JBHSBU010000001">
    <property type="protein sequence ID" value="MFC4157830.1"/>
    <property type="molecule type" value="Genomic_DNA"/>
</dbReference>
<reference evidence="2" key="1">
    <citation type="journal article" date="2019" name="Int. J. Syst. Evol. Microbiol.">
        <title>The Global Catalogue of Microorganisms (GCM) 10K type strain sequencing project: providing services to taxonomists for standard genome sequencing and annotation.</title>
        <authorList>
            <consortium name="The Broad Institute Genomics Platform"/>
            <consortium name="The Broad Institute Genome Sequencing Center for Infectious Disease"/>
            <person name="Wu L."/>
            <person name="Ma J."/>
        </authorList>
    </citation>
    <scope>NUCLEOTIDE SEQUENCE [LARGE SCALE GENOMIC DNA]</scope>
    <source>
        <strain evidence="2">LMG 29894</strain>
    </source>
</reference>
<accession>A0ABV8MKL9</accession>
<evidence type="ECO:0008006" key="3">
    <source>
        <dbReference type="Google" id="ProtNLM"/>
    </source>
</evidence>
<evidence type="ECO:0000313" key="2">
    <source>
        <dbReference type="Proteomes" id="UP001595791"/>
    </source>
</evidence>
<dbReference type="RefSeq" id="WP_378159884.1">
    <property type="nucleotide sequence ID" value="NZ_JBHSBU010000001.1"/>
</dbReference>
<dbReference type="Gene3D" id="3.10.129.10">
    <property type="entry name" value="Hotdog Thioesterase"/>
    <property type="match status" value="1"/>
</dbReference>
<gene>
    <name evidence="1" type="ORF">ACFOW7_00535</name>
</gene>
<sequence length="149" mass="16203">MDSPLTPDLPTPTAVLPHAAPLRLLDRLLDLDSHGLRASGRVDPRQPFWRDGRVGGWIGVEYMTQAIAAWLACQAKAEPPQVALRRIEHYQSLSAALPPGPLEVVIRHLGRDAEGRERFACRLQGVLTPLAEAELAVAVEPPLEAIGSK</sequence>
<dbReference type="SUPFAM" id="SSF54637">
    <property type="entry name" value="Thioesterase/thiol ester dehydrase-isomerase"/>
    <property type="match status" value="1"/>
</dbReference>
<protein>
    <recommendedName>
        <fullName evidence="3">3-hydroxylacyl-ACP dehydratase</fullName>
    </recommendedName>
</protein>
<dbReference type="Pfam" id="PF22817">
    <property type="entry name" value="ApeP-like"/>
    <property type="match status" value="1"/>
</dbReference>
<name>A0ABV8MKL9_9NEIS</name>
<evidence type="ECO:0000313" key="1">
    <source>
        <dbReference type="EMBL" id="MFC4157830.1"/>
    </source>
</evidence>
<dbReference type="InterPro" id="IPR016776">
    <property type="entry name" value="ApeP-like_dehydratase"/>
</dbReference>
<keyword evidence="2" id="KW-1185">Reference proteome</keyword>
<dbReference type="Proteomes" id="UP001595791">
    <property type="component" value="Unassembled WGS sequence"/>
</dbReference>
<proteinExistence type="predicted"/>
<organism evidence="1 2">
    <name type="scientific">Chitinimonas lacunae</name>
    <dbReference type="NCBI Taxonomy" id="1963018"/>
    <lineage>
        <taxon>Bacteria</taxon>
        <taxon>Pseudomonadati</taxon>
        <taxon>Pseudomonadota</taxon>
        <taxon>Betaproteobacteria</taxon>
        <taxon>Neisseriales</taxon>
        <taxon>Chitinibacteraceae</taxon>
        <taxon>Chitinimonas</taxon>
    </lineage>
</organism>
<comment type="caution">
    <text evidence="1">The sequence shown here is derived from an EMBL/GenBank/DDBJ whole genome shotgun (WGS) entry which is preliminary data.</text>
</comment>
<dbReference type="InterPro" id="IPR029069">
    <property type="entry name" value="HotDog_dom_sf"/>
</dbReference>